<sequence>MFNKKLYNLNDVGSSILNETNNNSLYKFSRIIQNFYKINIKEREPTTQNIDEIIFEEDLGIVVDDLFNFCFKEVNEGKEESVIKQHVLDYINNHKLDLHEFYNWFLNNQNNSNSIYLLGYFNCHGINLNINKQKAFELFEKAAKSENNAAQFVLACMYIDGAVSGQNYNKAFEISEKLAEKGYSCGINLLAYCYVNGIGTNINMQKGVELYQITANIGNCLALYNLAYMYNDGYGVEVDYNKSFKLFEKSAKKGHSDAISMLGYYYSNGIGTDANKEKAFESYQMAANLGNSCAQYNLALMYENGHGTEKNMEKAIYWYIKSDEQEYDSSQDKLNFKLNFK</sequence>
<keyword evidence="3" id="KW-0418">Kinase</keyword>
<keyword evidence="3" id="KW-0808">Transferase</keyword>
<dbReference type="PANTHER" id="PTHR11102">
    <property type="entry name" value="SEL-1-LIKE PROTEIN"/>
    <property type="match status" value="1"/>
</dbReference>
<dbReference type="EMBL" id="BLAL01000197">
    <property type="protein sequence ID" value="GES91014.1"/>
    <property type="molecule type" value="Genomic_DNA"/>
</dbReference>
<dbReference type="GO" id="GO:0005789">
    <property type="term" value="C:endoplasmic reticulum membrane"/>
    <property type="evidence" value="ECO:0007669"/>
    <property type="project" value="TreeGrafter"/>
</dbReference>
<dbReference type="GO" id="GO:0016301">
    <property type="term" value="F:kinase activity"/>
    <property type="evidence" value="ECO:0007669"/>
    <property type="project" value="UniProtKB-KW"/>
</dbReference>
<dbReference type="EMBL" id="BEXD01004070">
    <property type="protein sequence ID" value="GBC06370.1"/>
    <property type="molecule type" value="Genomic_DNA"/>
</dbReference>
<proteinExistence type="inferred from homology"/>
<evidence type="ECO:0000313" key="4">
    <source>
        <dbReference type="Proteomes" id="UP000247702"/>
    </source>
</evidence>
<dbReference type="SUPFAM" id="SSF81901">
    <property type="entry name" value="HCP-like"/>
    <property type="match status" value="1"/>
</dbReference>
<organism evidence="2 4">
    <name type="scientific">Rhizophagus clarus</name>
    <dbReference type="NCBI Taxonomy" id="94130"/>
    <lineage>
        <taxon>Eukaryota</taxon>
        <taxon>Fungi</taxon>
        <taxon>Fungi incertae sedis</taxon>
        <taxon>Mucoromycota</taxon>
        <taxon>Glomeromycotina</taxon>
        <taxon>Glomeromycetes</taxon>
        <taxon>Glomerales</taxon>
        <taxon>Glomeraceae</taxon>
        <taxon>Rhizophagus</taxon>
    </lineage>
</organism>
<reference evidence="2 4" key="1">
    <citation type="submission" date="2017-11" db="EMBL/GenBank/DDBJ databases">
        <title>The genome of Rhizophagus clarus HR1 reveals common genetic basis of auxotrophy among arbuscular mycorrhizal fungi.</title>
        <authorList>
            <person name="Kobayashi Y."/>
        </authorList>
    </citation>
    <scope>NUCLEOTIDE SEQUENCE [LARGE SCALE GENOMIC DNA]</scope>
    <source>
        <strain evidence="2 4">HR1</strain>
    </source>
</reference>
<name>A0A2Z6S9Y6_9GLOM</name>
<comment type="similarity">
    <text evidence="1">Belongs to the sel-1 family.</text>
</comment>
<dbReference type="Pfam" id="PF08238">
    <property type="entry name" value="Sel1"/>
    <property type="match status" value="6"/>
</dbReference>
<evidence type="ECO:0000313" key="3">
    <source>
        <dbReference type="EMBL" id="GES91014.1"/>
    </source>
</evidence>
<dbReference type="OrthoDB" id="2384430at2759"/>
<dbReference type="SMART" id="SM00671">
    <property type="entry name" value="SEL1"/>
    <property type="match status" value="6"/>
</dbReference>
<dbReference type="InterPro" id="IPR011990">
    <property type="entry name" value="TPR-like_helical_dom_sf"/>
</dbReference>
<dbReference type="PANTHER" id="PTHR11102:SF147">
    <property type="entry name" value="SEL1L ADAPTOR SUBUNIT OF ERAD E3 UBIQUITIN LIGASE"/>
    <property type="match status" value="1"/>
</dbReference>
<evidence type="ECO:0000313" key="2">
    <source>
        <dbReference type="EMBL" id="GBC06370.1"/>
    </source>
</evidence>
<accession>A0A2Z6S9Y6</accession>
<dbReference type="AlphaFoldDB" id="A0A2Z6S9Y6"/>
<reference evidence="3" key="2">
    <citation type="submission" date="2019-10" db="EMBL/GenBank/DDBJ databases">
        <title>Conservation and host-specific expression of non-tandemly repeated heterogenous ribosome RNA gene in arbuscular mycorrhizal fungi.</title>
        <authorList>
            <person name="Maeda T."/>
            <person name="Kobayashi Y."/>
            <person name="Nakagawa T."/>
            <person name="Ezawa T."/>
            <person name="Yamaguchi K."/>
            <person name="Bino T."/>
            <person name="Nishimoto Y."/>
            <person name="Shigenobu S."/>
            <person name="Kawaguchi M."/>
        </authorList>
    </citation>
    <scope>NUCLEOTIDE SEQUENCE</scope>
    <source>
        <strain evidence="3">HR1</strain>
    </source>
</reference>
<dbReference type="InterPro" id="IPR006597">
    <property type="entry name" value="Sel1-like"/>
</dbReference>
<evidence type="ECO:0000256" key="1">
    <source>
        <dbReference type="ARBA" id="ARBA00038101"/>
    </source>
</evidence>
<dbReference type="Gene3D" id="1.25.40.10">
    <property type="entry name" value="Tetratricopeptide repeat domain"/>
    <property type="match status" value="1"/>
</dbReference>
<dbReference type="Proteomes" id="UP000615446">
    <property type="component" value="Unassembled WGS sequence"/>
</dbReference>
<dbReference type="InterPro" id="IPR050767">
    <property type="entry name" value="Sel1_AlgK"/>
</dbReference>
<gene>
    <name evidence="3" type="ORF">RCL2_001784700</name>
    <name evidence="2" type="ORF">RclHR1_00680014</name>
</gene>
<keyword evidence="4" id="KW-1185">Reference proteome</keyword>
<comment type="caution">
    <text evidence="2">The sequence shown here is derived from an EMBL/GenBank/DDBJ whole genome shotgun (WGS) entry which is preliminary data.</text>
</comment>
<dbReference type="GO" id="GO:0036503">
    <property type="term" value="P:ERAD pathway"/>
    <property type="evidence" value="ECO:0007669"/>
    <property type="project" value="TreeGrafter"/>
</dbReference>
<protein>
    <submittedName>
        <fullName evidence="3">Kinase-like domain-containing protein</fullName>
    </submittedName>
</protein>
<dbReference type="Proteomes" id="UP000247702">
    <property type="component" value="Unassembled WGS sequence"/>
</dbReference>